<dbReference type="InterPro" id="IPR002491">
    <property type="entry name" value="ABC_transptr_periplasmic_BD"/>
</dbReference>
<dbReference type="PANTHER" id="PTHR30535:SF4">
    <property type="entry name" value="HEMIN-BINDING PERIPLASMIC PROTEIN HMUT"/>
    <property type="match status" value="1"/>
</dbReference>
<evidence type="ECO:0000259" key="2">
    <source>
        <dbReference type="PROSITE" id="PS50983"/>
    </source>
</evidence>
<organism evidence="3 4">
    <name type="scientific">Halarcobacter ebronensis</name>
    <dbReference type="NCBI Taxonomy" id="1462615"/>
    <lineage>
        <taxon>Bacteria</taxon>
        <taxon>Pseudomonadati</taxon>
        <taxon>Campylobacterota</taxon>
        <taxon>Epsilonproteobacteria</taxon>
        <taxon>Campylobacterales</taxon>
        <taxon>Arcobacteraceae</taxon>
        <taxon>Halarcobacter</taxon>
    </lineage>
</organism>
<dbReference type="RefSeq" id="WP_128978865.1">
    <property type="nucleotide sequence ID" value="NZ_PDKJ01000002.1"/>
</dbReference>
<evidence type="ECO:0000256" key="1">
    <source>
        <dbReference type="SAM" id="SignalP"/>
    </source>
</evidence>
<dbReference type="Pfam" id="PF01497">
    <property type="entry name" value="Peripla_BP_2"/>
    <property type="match status" value="1"/>
</dbReference>
<dbReference type="PROSITE" id="PS50983">
    <property type="entry name" value="FE_B12_PBP"/>
    <property type="match status" value="1"/>
</dbReference>
<proteinExistence type="predicted"/>
<evidence type="ECO:0000313" key="4">
    <source>
        <dbReference type="Proteomes" id="UP000290172"/>
    </source>
</evidence>
<comment type="caution">
    <text evidence="3">The sequence shown here is derived from an EMBL/GenBank/DDBJ whole genome shotgun (WGS) entry which is preliminary data.</text>
</comment>
<dbReference type="PANTHER" id="PTHR30535">
    <property type="entry name" value="VITAMIN B12-BINDING PROTEIN"/>
    <property type="match status" value="1"/>
</dbReference>
<evidence type="ECO:0000313" key="3">
    <source>
        <dbReference type="EMBL" id="RXJ69659.1"/>
    </source>
</evidence>
<gene>
    <name evidence="3" type="ORF">CRV08_02850</name>
</gene>
<reference evidence="3 4" key="1">
    <citation type="submission" date="2017-10" db="EMBL/GenBank/DDBJ databases">
        <title>Genomics of the genus Arcobacter.</title>
        <authorList>
            <person name="Perez-Cataluna A."/>
            <person name="Figueras M.J."/>
        </authorList>
    </citation>
    <scope>NUCLEOTIDE SEQUENCE [LARGE SCALE GENOMIC DNA]</scope>
    <source>
        <strain evidence="3 4">CECT 8993</strain>
    </source>
</reference>
<keyword evidence="1" id="KW-0732">Signal</keyword>
<protein>
    <recommendedName>
        <fullName evidence="2">Fe/B12 periplasmic-binding domain-containing protein</fullName>
    </recommendedName>
</protein>
<dbReference type="SUPFAM" id="SSF53807">
    <property type="entry name" value="Helical backbone' metal receptor"/>
    <property type="match status" value="1"/>
</dbReference>
<dbReference type="Proteomes" id="UP000290172">
    <property type="component" value="Unassembled WGS sequence"/>
</dbReference>
<feature type="domain" description="Fe/B12 periplasmic-binding" evidence="2">
    <location>
        <begin position="22"/>
        <end position="270"/>
    </location>
</feature>
<dbReference type="EMBL" id="PDKJ01000002">
    <property type="protein sequence ID" value="RXJ69659.1"/>
    <property type="molecule type" value="Genomic_DNA"/>
</dbReference>
<feature type="chain" id="PRO_5020893423" description="Fe/B12 periplasmic-binding domain-containing protein" evidence="1">
    <location>
        <begin position="21"/>
        <end position="275"/>
    </location>
</feature>
<feature type="signal peptide" evidence="1">
    <location>
        <begin position="1"/>
        <end position="20"/>
    </location>
</feature>
<dbReference type="InterPro" id="IPR050902">
    <property type="entry name" value="ABC_Transporter_SBP"/>
</dbReference>
<sequence>MHNITKLSLALLLSISTSYASKIVSVGGSITETIAALGHADDLIGVDLSSVYPKDAVSKLPNVGYWLSLPQEGILSLKPEVAIISSQAKPKKVVDEIPKYGIKTYIIEDDPSIESAKNKIKQIGKILEEGKKADEIISRIEKNISKIKEEIKGKKEPKVLFVFSRGEGTLMAAGPKTKPGVMIKLAGGKNAVDFEQYSKISAESILKMNPDVIIKTNHAGDSGIDESIVTSTNAGKNNQIYSMDMLLISGFTVRVDKALQDLSCMLNNHQLSYCK</sequence>
<dbReference type="AlphaFoldDB" id="A0A4Q0YKD5"/>
<name>A0A4Q0YKD5_9BACT</name>
<dbReference type="Gene3D" id="3.40.50.1980">
    <property type="entry name" value="Nitrogenase molybdenum iron protein domain"/>
    <property type="match status" value="2"/>
</dbReference>
<accession>A0A4Q0YKD5</accession>